<dbReference type="Pfam" id="PF03466">
    <property type="entry name" value="LysR_substrate"/>
    <property type="match status" value="1"/>
</dbReference>
<protein>
    <submittedName>
        <fullName evidence="6">LysR family transcriptional regulator</fullName>
    </submittedName>
</protein>
<sequence>MELTQLEYFLEVARIEHLTKAAEALSVTQPALSHAISKLEAELGVPLFERKGRNLQINRYGTMFAKRVEKILQEVERGKQEIEECSNPESGIIYLSYLNILGVGLIPQLIREYQKANPKITFELTQGDKGAIMEQVEKGFSDVMITSERPVSDTYEWVPILSLPLYLVVSFDHRFANRESISLKEMTGEPFVGLKHNCSLRDSLLTRVHHMNFTLASTYDAEDLPTVAGFVAAGLGVSVLPKTSGLHLEDLRWIQIQEEGWLWEVGLHIKKDRFLSPATQKFVSFMKEKAVQPERDR</sequence>
<evidence type="ECO:0000256" key="1">
    <source>
        <dbReference type="ARBA" id="ARBA00009437"/>
    </source>
</evidence>
<comment type="caution">
    <text evidence="6">The sequence shown here is derived from an EMBL/GenBank/DDBJ whole genome shotgun (WGS) entry which is preliminary data.</text>
</comment>
<dbReference type="PANTHER" id="PTHR30419:SF28">
    <property type="entry name" value="HTH-TYPE TRANSCRIPTIONAL REGULATOR BSDA"/>
    <property type="match status" value="1"/>
</dbReference>
<evidence type="ECO:0000313" key="6">
    <source>
        <dbReference type="EMBL" id="MDU0200775.1"/>
    </source>
</evidence>
<dbReference type="PANTHER" id="PTHR30419">
    <property type="entry name" value="HTH-TYPE TRANSCRIPTIONAL REGULATOR YBHD"/>
    <property type="match status" value="1"/>
</dbReference>
<dbReference type="Proteomes" id="UP001260980">
    <property type="component" value="Unassembled WGS sequence"/>
</dbReference>
<organism evidence="6 7">
    <name type="scientific">Paenibacillus violae</name>
    <dbReference type="NCBI Taxonomy" id="3077234"/>
    <lineage>
        <taxon>Bacteria</taxon>
        <taxon>Bacillati</taxon>
        <taxon>Bacillota</taxon>
        <taxon>Bacilli</taxon>
        <taxon>Bacillales</taxon>
        <taxon>Paenibacillaceae</taxon>
        <taxon>Paenibacillus</taxon>
    </lineage>
</organism>
<name>A0ABU3R927_9BACL</name>
<dbReference type="InterPro" id="IPR036388">
    <property type="entry name" value="WH-like_DNA-bd_sf"/>
</dbReference>
<gene>
    <name evidence="6" type="ORF">RQP52_06705</name>
</gene>
<dbReference type="PRINTS" id="PR00039">
    <property type="entry name" value="HTHLYSR"/>
</dbReference>
<dbReference type="EMBL" id="JAWCUD010000001">
    <property type="protein sequence ID" value="MDU0200775.1"/>
    <property type="molecule type" value="Genomic_DNA"/>
</dbReference>
<keyword evidence="3" id="KW-0238">DNA-binding</keyword>
<keyword evidence="2" id="KW-0805">Transcription regulation</keyword>
<evidence type="ECO:0000256" key="2">
    <source>
        <dbReference type="ARBA" id="ARBA00023015"/>
    </source>
</evidence>
<proteinExistence type="inferred from homology"/>
<reference evidence="6 7" key="1">
    <citation type="submission" date="2023-10" db="EMBL/GenBank/DDBJ databases">
        <title>Paenibacillus strain PFR10 Genome sequencing and assembly.</title>
        <authorList>
            <person name="Kim I."/>
        </authorList>
    </citation>
    <scope>NUCLEOTIDE SEQUENCE [LARGE SCALE GENOMIC DNA]</scope>
    <source>
        <strain evidence="6 7">PFR10</strain>
    </source>
</reference>
<dbReference type="RefSeq" id="WP_315950246.1">
    <property type="nucleotide sequence ID" value="NZ_JAWCUD010000001.1"/>
</dbReference>
<keyword evidence="7" id="KW-1185">Reference proteome</keyword>
<dbReference type="InterPro" id="IPR036390">
    <property type="entry name" value="WH_DNA-bd_sf"/>
</dbReference>
<dbReference type="InterPro" id="IPR005119">
    <property type="entry name" value="LysR_subst-bd"/>
</dbReference>
<dbReference type="CDD" id="cd08434">
    <property type="entry name" value="PBP2_GltC_like"/>
    <property type="match status" value="1"/>
</dbReference>
<dbReference type="Gene3D" id="3.40.190.290">
    <property type="match status" value="1"/>
</dbReference>
<evidence type="ECO:0000256" key="3">
    <source>
        <dbReference type="ARBA" id="ARBA00023125"/>
    </source>
</evidence>
<comment type="similarity">
    <text evidence="1">Belongs to the LysR transcriptional regulatory family.</text>
</comment>
<dbReference type="PROSITE" id="PS50931">
    <property type="entry name" value="HTH_LYSR"/>
    <property type="match status" value="1"/>
</dbReference>
<dbReference type="InterPro" id="IPR050950">
    <property type="entry name" value="HTH-type_LysR_regulators"/>
</dbReference>
<evidence type="ECO:0000259" key="5">
    <source>
        <dbReference type="PROSITE" id="PS50931"/>
    </source>
</evidence>
<dbReference type="Gene3D" id="1.10.10.10">
    <property type="entry name" value="Winged helix-like DNA-binding domain superfamily/Winged helix DNA-binding domain"/>
    <property type="match status" value="1"/>
</dbReference>
<dbReference type="InterPro" id="IPR000847">
    <property type="entry name" value="LysR_HTH_N"/>
</dbReference>
<dbReference type="Pfam" id="PF00126">
    <property type="entry name" value="HTH_1"/>
    <property type="match status" value="1"/>
</dbReference>
<dbReference type="SUPFAM" id="SSF46785">
    <property type="entry name" value="Winged helix' DNA-binding domain"/>
    <property type="match status" value="1"/>
</dbReference>
<accession>A0ABU3R927</accession>
<feature type="domain" description="HTH lysR-type" evidence="5">
    <location>
        <begin position="1"/>
        <end position="58"/>
    </location>
</feature>
<keyword evidence="4" id="KW-0804">Transcription</keyword>
<dbReference type="SUPFAM" id="SSF53850">
    <property type="entry name" value="Periplasmic binding protein-like II"/>
    <property type="match status" value="1"/>
</dbReference>
<evidence type="ECO:0000313" key="7">
    <source>
        <dbReference type="Proteomes" id="UP001260980"/>
    </source>
</evidence>
<evidence type="ECO:0000256" key="4">
    <source>
        <dbReference type="ARBA" id="ARBA00023163"/>
    </source>
</evidence>